<dbReference type="Proteomes" id="UP000813215">
    <property type="component" value="Unassembled WGS sequence"/>
</dbReference>
<reference evidence="1" key="1">
    <citation type="submission" date="2021-05" db="EMBL/GenBank/DDBJ databases">
        <authorList>
            <person name="Pietrasiak N."/>
            <person name="Ward R."/>
            <person name="Stajich J.E."/>
            <person name="Kurbessoian T."/>
        </authorList>
    </citation>
    <scope>NUCLEOTIDE SEQUENCE</scope>
    <source>
        <strain evidence="1">HA4357-MV3</strain>
    </source>
</reference>
<organism evidence="1 2">
    <name type="scientific">Pelatocladus maniniholoensis HA4357-MV3</name>
    <dbReference type="NCBI Taxonomy" id="1117104"/>
    <lineage>
        <taxon>Bacteria</taxon>
        <taxon>Bacillati</taxon>
        <taxon>Cyanobacteriota</taxon>
        <taxon>Cyanophyceae</taxon>
        <taxon>Nostocales</taxon>
        <taxon>Nostocaceae</taxon>
        <taxon>Pelatocladus</taxon>
    </lineage>
</organism>
<dbReference type="InterPro" id="IPR049891">
    <property type="entry name" value="CTB"/>
</dbReference>
<evidence type="ECO:0000313" key="2">
    <source>
        <dbReference type="Proteomes" id="UP000813215"/>
    </source>
</evidence>
<evidence type="ECO:0000313" key="1">
    <source>
        <dbReference type="EMBL" id="MBW4432665.1"/>
    </source>
</evidence>
<gene>
    <name evidence="1" type="ORF">KME28_13260</name>
</gene>
<dbReference type="AlphaFoldDB" id="A0A9E3H9F8"/>
<reference evidence="1" key="2">
    <citation type="journal article" date="2022" name="Microbiol. Resour. Announc.">
        <title>Metagenome Sequencing to Explore Phylogenomics of Terrestrial Cyanobacteria.</title>
        <authorList>
            <person name="Ward R.D."/>
            <person name="Stajich J.E."/>
            <person name="Johansen J.R."/>
            <person name="Huntemann M."/>
            <person name="Clum A."/>
            <person name="Foster B."/>
            <person name="Foster B."/>
            <person name="Roux S."/>
            <person name="Palaniappan K."/>
            <person name="Varghese N."/>
            <person name="Mukherjee S."/>
            <person name="Reddy T.B.K."/>
            <person name="Daum C."/>
            <person name="Copeland A."/>
            <person name="Chen I.A."/>
            <person name="Ivanova N.N."/>
            <person name="Kyrpides N.C."/>
            <person name="Shapiro N."/>
            <person name="Eloe-Fadrosh E.A."/>
            <person name="Pietrasiak N."/>
        </authorList>
    </citation>
    <scope>NUCLEOTIDE SEQUENCE</scope>
    <source>
        <strain evidence="1">HA4357-MV3</strain>
    </source>
</reference>
<dbReference type="NCBIfam" id="NF038167">
    <property type="entry name" value="cyan_ocin_like"/>
    <property type="match status" value="1"/>
</dbReference>
<protein>
    <submittedName>
        <fullName evidence="1">CTB family bacteriocin</fullName>
    </submittedName>
</protein>
<accession>A0A9E3H9F8</accession>
<proteinExistence type="predicted"/>
<dbReference type="EMBL" id="JAHHHW010000089">
    <property type="protein sequence ID" value="MBW4432665.1"/>
    <property type="molecule type" value="Genomic_DNA"/>
</dbReference>
<comment type="caution">
    <text evidence="1">The sequence shown here is derived from an EMBL/GenBank/DDBJ whole genome shotgun (WGS) entry which is preliminary data.</text>
</comment>
<sequence>MSEDTSQEMNNYNAAIELSDQELDVVAGGFKFSQLAKTDFFKKEIIIAQHTESRGDYSSSDLFIQITEIKSSALNEIDFDSNNQIQQS</sequence>
<name>A0A9E3H9F8_9NOST</name>